<reference evidence="1" key="1">
    <citation type="submission" date="2020-02" db="EMBL/GenBank/DDBJ databases">
        <authorList>
            <person name="Meier V. D."/>
        </authorList>
    </citation>
    <scope>NUCLEOTIDE SEQUENCE</scope>
    <source>
        <strain evidence="1">AVDCRST_MAG37</strain>
    </source>
</reference>
<evidence type="ECO:0000313" key="1">
    <source>
        <dbReference type="EMBL" id="CAA9431373.1"/>
    </source>
</evidence>
<gene>
    <name evidence="1" type="ORF">AVDCRST_MAG37-631</name>
</gene>
<sequence length="42" mass="4359">AAHRVSGTDALSAGYPMRFLQRQRSALGAGDIAVGPPEALHL</sequence>
<feature type="non-terminal residue" evidence="1">
    <location>
        <position position="1"/>
    </location>
</feature>
<protein>
    <submittedName>
        <fullName evidence="1">Uncharacterized protein</fullName>
    </submittedName>
</protein>
<accession>A0A6J4Q2P5</accession>
<name>A0A6J4Q2P5_9ACTN</name>
<dbReference type="AlphaFoldDB" id="A0A6J4Q2P5"/>
<proteinExistence type="predicted"/>
<organism evidence="1">
    <name type="scientific">uncultured Rubrobacteraceae bacterium</name>
    <dbReference type="NCBI Taxonomy" id="349277"/>
    <lineage>
        <taxon>Bacteria</taxon>
        <taxon>Bacillati</taxon>
        <taxon>Actinomycetota</taxon>
        <taxon>Rubrobacteria</taxon>
        <taxon>Rubrobacterales</taxon>
        <taxon>Rubrobacteraceae</taxon>
        <taxon>environmental samples</taxon>
    </lineage>
</organism>
<dbReference type="EMBL" id="CADCVD010000026">
    <property type="protein sequence ID" value="CAA9431373.1"/>
    <property type="molecule type" value="Genomic_DNA"/>
</dbReference>
<feature type="non-terminal residue" evidence="1">
    <location>
        <position position="42"/>
    </location>
</feature>